<evidence type="ECO:0000313" key="17">
    <source>
        <dbReference type="Proteomes" id="UP001556617"/>
    </source>
</evidence>
<dbReference type="InterPro" id="IPR020584">
    <property type="entry name" value="DNA_recomb/repair_RecA_CS"/>
</dbReference>
<organism evidence="16 17">
    <name type="scientific">Leuconostoc aquikimchii</name>
    <dbReference type="NCBI Taxonomy" id="3236804"/>
    <lineage>
        <taxon>Bacteria</taxon>
        <taxon>Bacillati</taxon>
        <taxon>Bacillota</taxon>
        <taxon>Bacilli</taxon>
        <taxon>Lactobacillales</taxon>
        <taxon>Lactobacillaceae</taxon>
        <taxon>Leuconostoc</taxon>
    </lineage>
</organism>
<evidence type="ECO:0000256" key="9">
    <source>
        <dbReference type="ARBA" id="ARBA00023236"/>
    </source>
</evidence>
<dbReference type="PROSITE" id="PS50163">
    <property type="entry name" value="RECA_3"/>
    <property type="match status" value="1"/>
</dbReference>
<dbReference type="SUPFAM" id="SSF54752">
    <property type="entry name" value="RecA protein, C-terminal domain"/>
    <property type="match status" value="1"/>
</dbReference>
<dbReference type="InterPro" id="IPR049428">
    <property type="entry name" value="RecA-like_N"/>
</dbReference>
<evidence type="ECO:0000256" key="7">
    <source>
        <dbReference type="ARBA" id="ARBA00023172"/>
    </source>
</evidence>
<evidence type="ECO:0000256" key="3">
    <source>
        <dbReference type="ARBA" id="ARBA00022741"/>
    </source>
</evidence>
<keyword evidence="8 10" id="KW-0234">DNA repair</keyword>
<evidence type="ECO:0000256" key="4">
    <source>
        <dbReference type="ARBA" id="ARBA00022763"/>
    </source>
</evidence>
<gene>
    <name evidence="10 16" type="primary">recA</name>
    <name evidence="16" type="ORF">AB3K24_06930</name>
</gene>
<feature type="binding site" evidence="10">
    <location>
        <begin position="79"/>
        <end position="86"/>
    </location>
    <ligand>
        <name>ATP</name>
        <dbReference type="ChEBI" id="CHEBI:30616"/>
    </ligand>
</feature>
<dbReference type="InterPro" id="IPR003593">
    <property type="entry name" value="AAA+_ATPase"/>
</dbReference>
<dbReference type="EMBL" id="JBFPER010000001">
    <property type="protein sequence ID" value="MEX0381085.1"/>
    <property type="molecule type" value="Genomic_DNA"/>
</dbReference>
<dbReference type="PANTHER" id="PTHR45900:SF1">
    <property type="entry name" value="MITOCHONDRIAL DNA REPAIR PROTEIN RECA HOMOLOG-RELATED"/>
    <property type="match status" value="1"/>
</dbReference>
<feature type="compositionally biased region" description="Basic and acidic residues" evidence="13">
    <location>
        <begin position="8"/>
        <end position="22"/>
    </location>
</feature>
<evidence type="ECO:0000256" key="13">
    <source>
        <dbReference type="SAM" id="MobiDB-lite"/>
    </source>
</evidence>
<reference evidence="16 17" key="1">
    <citation type="submission" date="2024-07" db="EMBL/GenBank/DDBJ databases">
        <authorList>
            <person name="Yun M."/>
        </authorList>
    </citation>
    <scope>NUCLEOTIDE SEQUENCE [LARGE SCALE GENOMIC DNA]</scope>
    <source>
        <strain evidence="16 17">MS01</strain>
    </source>
</reference>
<evidence type="ECO:0000256" key="2">
    <source>
        <dbReference type="ARBA" id="ARBA00015553"/>
    </source>
</evidence>
<evidence type="ECO:0000256" key="10">
    <source>
        <dbReference type="HAMAP-Rule" id="MF_00268"/>
    </source>
</evidence>
<keyword evidence="9 10" id="KW-0742">SOS response</keyword>
<dbReference type="PANTHER" id="PTHR45900">
    <property type="entry name" value="RECA"/>
    <property type="match status" value="1"/>
</dbReference>
<keyword evidence="6 10" id="KW-0238">DNA-binding</keyword>
<dbReference type="RefSeq" id="WP_367974621.1">
    <property type="nucleotide sequence ID" value="NZ_JBFPEQ010000001.1"/>
</dbReference>
<evidence type="ECO:0000313" key="16">
    <source>
        <dbReference type="EMBL" id="MEX0381085.1"/>
    </source>
</evidence>
<dbReference type="Pfam" id="PF00154">
    <property type="entry name" value="RecA_N"/>
    <property type="match status" value="1"/>
</dbReference>
<dbReference type="InterPro" id="IPR013765">
    <property type="entry name" value="DNA_recomb/repair_RecA"/>
</dbReference>
<comment type="similarity">
    <text evidence="1 10 12">Belongs to the RecA family.</text>
</comment>
<dbReference type="SUPFAM" id="SSF52540">
    <property type="entry name" value="P-loop containing nucleoside triphosphate hydrolases"/>
    <property type="match status" value="1"/>
</dbReference>
<dbReference type="CDD" id="cd00983">
    <property type="entry name" value="RecA"/>
    <property type="match status" value="1"/>
</dbReference>
<evidence type="ECO:0000259" key="14">
    <source>
        <dbReference type="PROSITE" id="PS50162"/>
    </source>
</evidence>
<dbReference type="PROSITE" id="PS50162">
    <property type="entry name" value="RECA_2"/>
    <property type="match status" value="1"/>
</dbReference>
<name>A0ABV3S6Q9_9LACO</name>
<dbReference type="Gene3D" id="3.40.50.300">
    <property type="entry name" value="P-loop containing nucleotide triphosphate hydrolases"/>
    <property type="match status" value="1"/>
</dbReference>
<evidence type="ECO:0000256" key="5">
    <source>
        <dbReference type="ARBA" id="ARBA00022840"/>
    </source>
</evidence>
<dbReference type="Pfam" id="PF21096">
    <property type="entry name" value="RecA_C"/>
    <property type="match status" value="1"/>
</dbReference>
<comment type="function">
    <text evidence="10">Can catalyze the hydrolysis of ATP in the presence of single-stranded DNA, the ATP-dependent uptake of single-stranded DNA by duplex DNA, and the ATP-dependent hybridization of homologous single-stranded DNAs. It interacts with LexA causing its activation and leading to its autocatalytic cleavage.</text>
</comment>
<feature type="domain" description="RecA family profile 2" evidence="15">
    <location>
        <begin position="213"/>
        <end position="286"/>
    </location>
</feature>
<comment type="subcellular location">
    <subcellularLocation>
        <location evidence="10">Cytoplasm</location>
    </subcellularLocation>
</comment>
<keyword evidence="17" id="KW-1185">Reference proteome</keyword>
<keyword evidence="7 10" id="KW-0233">DNA recombination</keyword>
<evidence type="ECO:0000256" key="6">
    <source>
        <dbReference type="ARBA" id="ARBA00023125"/>
    </source>
</evidence>
<keyword evidence="4 10" id="KW-0227">DNA damage</keyword>
<dbReference type="PRINTS" id="PR00142">
    <property type="entry name" value="RECA"/>
</dbReference>
<dbReference type="InterPro" id="IPR020587">
    <property type="entry name" value="RecA_monomer-monomer_interface"/>
</dbReference>
<dbReference type="InterPro" id="IPR023400">
    <property type="entry name" value="RecA_C_sf"/>
</dbReference>
<dbReference type="InterPro" id="IPR049261">
    <property type="entry name" value="RecA-like_C"/>
</dbReference>
<evidence type="ECO:0000259" key="15">
    <source>
        <dbReference type="PROSITE" id="PS50163"/>
    </source>
</evidence>
<dbReference type="PROSITE" id="PS00321">
    <property type="entry name" value="RECA_1"/>
    <property type="match status" value="1"/>
</dbReference>
<sequence>MVTKKTTKKDDKEAQSKGRKSALDEALKKIEKNFGKGSIMFLGENTLTQIETYPSGSVKLDVALGVGGYPKGRIIEVYGPESSGKTTIALHAVAEVQKAGGTAAYIDAENALDVKYAEALGVKKDELLLSQPDTGEQGLEIADALVQSGAVDIIVIDSVAALVPRAEIEGEMGDAHVGLQARLMSQALRKLAGTLNRTGTIAIFINQIREKIGVMFGNPETTPGGRALKFYSTIRLEVRRSTQIKDGTEVTGNLTKVKVVKNKVAPPFKVAEVDIMYGKGISQTGEILDLGAEQEIIRKAGAFYYYNDIKVGQGREKAKEFLDLPENAEMRQEIYAKVRDAFGIGDGESLVDQSTEEVVSTTDDSEALNLVADDDLTDEPIV</sequence>
<evidence type="ECO:0000256" key="12">
    <source>
        <dbReference type="RuleBase" id="RU004527"/>
    </source>
</evidence>
<protein>
    <recommendedName>
        <fullName evidence="2 10">Protein RecA</fullName>
    </recommendedName>
    <alternativeName>
        <fullName evidence="10 11">Recombinase A</fullName>
    </alternativeName>
</protein>
<evidence type="ECO:0000256" key="1">
    <source>
        <dbReference type="ARBA" id="ARBA00009391"/>
    </source>
</evidence>
<dbReference type="Proteomes" id="UP001556617">
    <property type="component" value="Unassembled WGS sequence"/>
</dbReference>
<accession>A0ABV3S6Q9</accession>
<comment type="caution">
    <text evidence="16">The sequence shown here is derived from an EMBL/GenBank/DDBJ whole genome shotgun (WGS) entry which is preliminary data.</text>
</comment>
<dbReference type="NCBIfam" id="TIGR02012">
    <property type="entry name" value="tigrfam_recA"/>
    <property type="match status" value="1"/>
</dbReference>
<keyword evidence="3 10" id="KW-0547">Nucleotide-binding</keyword>
<dbReference type="InterPro" id="IPR020588">
    <property type="entry name" value="RecA_ATP-bd"/>
</dbReference>
<evidence type="ECO:0000256" key="11">
    <source>
        <dbReference type="RuleBase" id="RU000526"/>
    </source>
</evidence>
<proteinExistence type="inferred from homology"/>
<keyword evidence="10" id="KW-0963">Cytoplasm</keyword>
<dbReference type="HAMAP" id="MF_00268">
    <property type="entry name" value="RecA"/>
    <property type="match status" value="1"/>
</dbReference>
<dbReference type="SMART" id="SM00382">
    <property type="entry name" value="AAA"/>
    <property type="match status" value="1"/>
</dbReference>
<feature type="domain" description="RecA family profile 1" evidence="14">
    <location>
        <begin position="49"/>
        <end position="208"/>
    </location>
</feature>
<evidence type="ECO:0000256" key="8">
    <source>
        <dbReference type="ARBA" id="ARBA00023204"/>
    </source>
</evidence>
<dbReference type="InterPro" id="IPR027417">
    <property type="entry name" value="P-loop_NTPase"/>
</dbReference>
<keyword evidence="5 10" id="KW-0067">ATP-binding</keyword>
<feature type="region of interest" description="Disordered" evidence="13">
    <location>
        <begin position="1"/>
        <end position="22"/>
    </location>
</feature>